<evidence type="ECO:0000256" key="3">
    <source>
        <dbReference type="ARBA" id="ARBA00022741"/>
    </source>
</evidence>
<comment type="subcellular location">
    <subcellularLocation>
        <location evidence="1">Cytoplasm</location>
    </subcellularLocation>
</comment>
<keyword evidence="8" id="KW-1185">Reference proteome</keyword>
<dbReference type="GO" id="GO:0004020">
    <property type="term" value="F:adenylylsulfate kinase activity"/>
    <property type="evidence" value="ECO:0007669"/>
    <property type="project" value="UniProtKB-EC"/>
</dbReference>
<dbReference type="InterPro" id="IPR031157">
    <property type="entry name" value="G_TR_CS"/>
</dbReference>
<dbReference type="SUPFAM" id="SSF50447">
    <property type="entry name" value="Translation proteins"/>
    <property type="match status" value="1"/>
</dbReference>
<dbReference type="CDD" id="cd15491">
    <property type="entry name" value="selB_III"/>
    <property type="match status" value="1"/>
</dbReference>
<dbReference type="EMBL" id="NHRY01000227">
    <property type="protein sequence ID" value="PPQ29420.1"/>
    <property type="molecule type" value="Genomic_DNA"/>
</dbReference>
<dbReference type="Gene3D" id="3.40.50.300">
    <property type="entry name" value="P-loop containing nucleotide triphosphate hydrolases"/>
    <property type="match status" value="1"/>
</dbReference>
<dbReference type="InterPro" id="IPR057335">
    <property type="entry name" value="Beta-barrel_SelB"/>
</dbReference>
<evidence type="ECO:0000256" key="1">
    <source>
        <dbReference type="ARBA" id="ARBA00004496"/>
    </source>
</evidence>
<dbReference type="GO" id="GO:0003924">
    <property type="term" value="F:GTPase activity"/>
    <property type="evidence" value="ECO:0007669"/>
    <property type="project" value="InterPro"/>
</dbReference>
<dbReference type="SUPFAM" id="SSF50465">
    <property type="entry name" value="EF-Tu/eEF-1alpha/eIF2-gamma C-terminal domain"/>
    <property type="match status" value="1"/>
</dbReference>
<sequence>MIIGTAGHVDHGKTALVKALTGVDTDRLAEEKRRGITIDLGYAYQGELGFVDVPGHERFVHTMLAGACGIDTALLVVALPEGIRPQTREHLQILSLLGIGNGVVALTMADIAADRIPDVGAAVQALLAGTKLAGAPMVPVSALTGQGIDDLRGALLAAGGAPRDTAGYPRLAVDRAFTLSGAGLVVTGTLVAGRIAAGDRLLLSPAGLELRVRGLHAQNRPAETAAAGQRVALNITGPRLSKESVARGDWVLHPALHAPTASLDARVTLLDDAPRPLRPETEVHLHTGAAHVMARLALLDAHRLEPGETALARLTLRQPIGVLAGDRIVLRDSGATRTLGGGVVLDPFPPRRGRRTPARLAQLAALETADTDEALRGLLAVAPGWTGEAAFLRARNVEEAARPRLLTAAGALAAGGLILSRAAFDGLRQAVLAALAAQHRSAPELPGLQPERLRQAILGRPPAAAFAGILAALLQEAVIEQDGPWLRLPGHRISLSPQDERIWTAARPMLAAERFRPPRVRDIAHSVQIPEPVVRATLKRLQRMGQLVEIAQDHFFLRETVAEMAAIAAAVAEQEGVLTAALFRDRLDNGRKVAIQILEFFDKAGVTLRSGDLRRVRADRVGLFGPGTKPEA</sequence>
<dbReference type="GO" id="GO:0003723">
    <property type="term" value="F:RNA binding"/>
    <property type="evidence" value="ECO:0007669"/>
    <property type="project" value="InterPro"/>
</dbReference>
<dbReference type="SUPFAM" id="SSF46785">
    <property type="entry name" value="Winged helix' DNA-binding domain"/>
    <property type="match status" value="3"/>
</dbReference>
<organism evidence="7 8">
    <name type="scientific">Rhodopila globiformis</name>
    <name type="common">Rhodopseudomonas globiformis</name>
    <dbReference type="NCBI Taxonomy" id="1071"/>
    <lineage>
        <taxon>Bacteria</taxon>
        <taxon>Pseudomonadati</taxon>
        <taxon>Pseudomonadota</taxon>
        <taxon>Alphaproteobacteria</taxon>
        <taxon>Acetobacterales</taxon>
        <taxon>Acetobacteraceae</taxon>
        <taxon>Rhodopila</taxon>
    </lineage>
</organism>
<dbReference type="AlphaFoldDB" id="A0A2S6N496"/>
<evidence type="ECO:0000256" key="2">
    <source>
        <dbReference type="ARBA" id="ARBA00022490"/>
    </source>
</evidence>
<dbReference type="InterPro" id="IPR000795">
    <property type="entry name" value="T_Tr_GTP-bd_dom"/>
</dbReference>
<dbReference type="PROSITE" id="PS51722">
    <property type="entry name" value="G_TR_2"/>
    <property type="match status" value="1"/>
</dbReference>
<name>A0A2S6N496_RHOGL</name>
<keyword evidence="2" id="KW-0963">Cytoplasm</keyword>
<dbReference type="InterPro" id="IPR036390">
    <property type="entry name" value="WH_DNA-bd_sf"/>
</dbReference>
<dbReference type="PANTHER" id="PTHR43721:SF11">
    <property type="entry name" value="SELENOCYSTEINE-SPECIFIC ELONGATION FACTOR"/>
    <property type="match status" value="1"/>
</dbReference>
<dbReference type="NCBIfam" id="TIGR00475">
    <property type="entry name" value="selB"/>
    <property type="match status" value="1"/>
</dbReference>
<dbReference type="Pfam" id="PF09106">
    <property type="entry name" value="WHD_2nd_SelB"/>
    <property type="match status" value="1"/>
</dbReference>
<dbReference type="SUPFAM" id="SSF52540">
    <property type="entry name" value="P-loop containing nucleoside triphosphate hydrolases"/>
    <property type="match status" value="1"/>
</dbReference>
<proteinExistence type="predicted"/>
<dbReference type="InterPro" id="IPR036388">
    <property type="entry name" value="WH-like_DNA-bd_sf"/>
</dbReference>
<keyword evidence="4" id="KW-0648">Protein biosynthesis</keyword>
<dbReference type="InterPro" id="IPR050055">
    <property type="entry name" value="EF-Tu_GTPase"/>
</dbReference>
<dbReference type="GO" id="GO:0005525">
    <property type="term" value="F:GTP binding"/>
    <property type="evidence" value="ECO:0007669"/>
    <property type="project" value="UniProtKB-KW"/>
</dbReference>
<gene>
    <name evidence="7" type="ORF">CCS01_21625</name>
</gene>
<dbReference type="InterPro" id="IPR009000">
    <property type="entry name" value="Transl_B-barrel_sf"/>
</dbReference>
<accession>A0A2S6N496</accession>
<dbReference type="Pfam" id="PF00009">
    <property type="entry name" value="GTP_EFTU"/>
    <property type="match status" value="1"/>
</dbReference>
<dbReference type="PROSITE" id="PS00301">
    <property type="entry name" value="G_TR_1"/>
    <property type="match status" value="1"/>
</dbReference>
<dbReference type="PANTHER" id="PTHR43721">
    <property type="entry name" value="ELONGATION FACTOR TU-RELATED"/>
    <property type="match status" value="1"/>
</dbReference>
<dbReference type="GO" id="GO:0005737">
    <property type="term" value="C:cytoplasm"/>
    <property type="evidence" value="ECO:0007669"/>
    <property type="project" value="UniProtKB-SubCell"/>
</dbReference>
<dbReference type="InterPro" id="IPR015190">
    <property type="entry name" value="Elong_fac_SelB-wing-hlx_typ-2"/>
</dbReference>
<evidence type="ECO:0000256" key="4">
    <source>
        <dbReference type="ARBA" id="ARBA00022917"/>
    </source>
</evidence>
<dbReference type="Pfam" id="PF09107">
    <property type="entry name" value="WHD_3rd_SelB"/>
    <property type="match status" value="1"/>
</dbReference>
<keyword evidence="5" id="KW-0342">GTP-binding</keyword>
<dbReference type="RefSeq" id="WP_104520896.1">
    <property type="nucleotide sequence ID" value="NZ_NHRY01000227.1"/>
</dbReference>
<dbReference type="InterPro" id="IPR004535">
    <property type="entry name" value="Transl_elong_SelB"/>
</dbReference>
<evidence type="ECO:0000256" key="5">
    <source>
        <dbReference type="ARBA" id="ARBA00023134"/>
    </source>
</evidence>
<evidence type="ECO:0000313" key="8">
    <source>
        <dbReference type="Proteomes" id="UP000239724"/>
    </source>
</evidence>
<dbReference type="GO" id="GO:0003746">
    <property type="term" value="F:translation elongation factor activity"/>
    <property type="evidence" value="ECO:0007669"/>
    <property type="project" value="UniProtKB-KW"/>
</dbReference>
<dbReference type="GO" id="GO:0001514">
    <property type="term" value="P:selenocysteine incorporation"/>
    <property type="evidence" value="ECO:0007669"/>
    <property type="project" value="InterPro"/>
</dbReference>
<evidence type="ECO:0000259" key="6">
    <source>
        <dbReference type="PROSITE" id="PS51722"/>
    </source>
</evidence>
<keyword evidence="3" id="KW-0547">Nucleotide-binding</keyword>
<reference evidence="7 8" key="1">
    <citation type="journal article" date="2018" name="Arch. Microbiol.">
        <title>New insights into the metabolic potential of the phototrophic purple bacterium Rhodopila globiformis DSM 161(T) from its draft genome sequence and evidence for a vanadium-dependent nitrogenase.</title>
        <authorList>
            <person name="Imhoff J.F."/>
            <person name="Rahn T."/>
            <person name="Kunzel S."/>
            <person name="Neulinger S.C."/>
        </authorList>
    </citation>
    <scope>NUCLEOTIDE SEQUENCE [LARGE SCALE GENOMIC DNA]</scope>
    <source>
        <strain evidence="7 8">DSM 161</strain>
    </source>
</reference>
<dbReference type="CDD" id="cd04171">
    <property type="entry name" value="SelB"/>
    <property type="match status" value="1"/>
</dbReference>
<dbReference type="InterPro" id="IPR009001">
    <property type="entry name" value="Transl_elong_EF1A/Init_IF2_C"/>
</dbReference>
<dbReference type="Gene3D" id="2.40.30.10">
    <property type="entry name" value="Translation factors"/>
    <property type="match status" value="1"/>
</dbReference>
<feature type="domain" description="Tr-type G" evidence="6">
    <location>
        <begin position="1"/>
        <end position="163"/>
    </location>
</feature>
<dbReference type="InterPro" id="IPR027417">
    <property type="entry name" value="P-loop_NTPase"/>
</dbReference>
<dbReference type="Gene3D" id="1.10.10.10">
    <property type="entry name" value="Winged helix-like DNA-binding domain superfamily/Winged helix DNA-binding domain"/>
    <property type="match status" value="3"/>
</dbReference>
<dbReference type="Proteomes" id="UP000239724">
    <property type="component" value="Unassembled WGS sequence"/>
</dbReference>
<dbReference type="OrthoDB" id="9803139at2"/>
<dbReference type="InterPro" id="IPR015191">
    <property type="entry name" value="SelB_WHD4"/>
</dbReference>
<protein>
    <submittedName>
        <fullName evidence="7">Selenocysteine-specific translation elongation factor</fullName>
    </submittedName>
</protein>
<evidence type="ECO:0000313" key="7">
    <source>
        <dbReference type="EMBL" id="PPQ29420.1"/>
    </source>
</evidence>
<keyword evidence="7" id="KW-0251">Elongation factor</keyword>
<comment type="caution">
    <text evidence="7">The sequence shown here is derived from an EMBL/GenBank/DDBJ whole genome shotgun (WGS) entry which is preliminary data.</text>
</comment>
<dbReference type="Pfam" id="PF25461">
    <property type="entry name" value="Beta-barrel_SelB"/>
    <property type="match status" value="1"/>
</dbReference>